<dbReference type="Proteomes" id="UP000823775">
    <property type="component" value="Unassembled WGS sequence"/>
</dbReference>
<gene>
    <name evidence="2" type="ORF">HAX54_021134</name>
</gene>
<evidence type="ECO:0000256" key="1">
    <source>
        <dbReference type="SAM" id="MobiDB-lite"/>
    </source>
</evidence>
<feature type="region of interest" description="Disordered" evidence="1">
    <location>
        <begin position="26"/>
        <end position="54"/>
    </location>
</feature>
<organism evidence="2 3">
    <name type="scientific">Datura stramonium</name>
    <name type="common">Jimsonweed</name>
    <name type="synonym">Common thornapple</name>
    <dbReference type="NCBI Taxonomy" id="4076"/>
    <lineage>
        <taxon>Eukaryota</taxon>
        <taxon>Viridiplantae</taxon>
        <taxon>Streptophyta</taxon>
        <taxon>Embryophyta</taxon>
        <taxon>Tracheophyta</taxon>
        <taxon>Spermatophyta</taxon>
        <taxon>Magnoliopsida</taxon>
        <taxon>eudicotyledons</taxon>
        <taxon>Gunneridae</taxon>
        <taxon>Pentapetalae</taxon>
        <taxon>asterids</taxon>
        <taxon>lamiids</taxon>
        <taxon>Solanales</taxon>
        <taxon>Solanaceae</taxon>
        <taxon>Solanoideae</taxon>
        <taxon>Datureae</taxon>
        <taxon>Datura</taxon>
    </lineage>
</organism>
<name>A0ABS8USD1_DATST</name>
<evidence type="ECO:0000313" key="2">
    <source>
        <dbReference type="EMBL" id="MCD9637697.1"/>
    </source>
</evidence>
<keyword evidence="3" id="KW-1185">Reference proteome</keyword>
<protein>
    <submittedName>
        <fullName evidence="2">Uncharacterized protein</fullName>
    </submittedName>
</protein>
<feature type="non-terminal residue" evidence="2">
    <location>
        <position position="1"/>
    </location>
</feature>
<proteinExistence type="predicted"/>
<comment type="caution">
    <text evidence="2">The sequence shown here is derived from an EMBL/GenBank/DDBJ whole genome shotgun (WGS) entry which is preliminary data.</text>
</comment>
<evidence type="ECO:0000313" key="3">
    <source>
        <dbReference type="Proteomes" id="UP000823775"/>
    </source>
</evidence>
<reference evidence="2 3" key="1">
    <citation type="journal article" date="2021" name="BMC Genomics">
        <title>Datura genome reveals duplications of psychoactive alkaloid biosynthetic genes and high mutation rate following tissue culture.</title>
        <authorList>
            <person name="Rajewski A."/>
            <person name="Carter-House D."/>
            <person name="Stajich J."/>
            <person name="Litt A."/>
        </authorList>
    </citation>
    <scope>NUCLEOTIDE SEQUENCE [LARGE SCALE GENOMIC DNA]</scope>
    <source>
        <strain evidence="2">AR-01</strain>
    </source>
</reference>
<accession>A0ABS8USD1</accession>
<sequence>VEGALPLLDLLDEVIILQIHDQNQGLGVPERDRKNVGGDPRIAAESPSRWNAGSGSGLKPCILTIVSIGISPGMTGGSLVNVVQ</sequence>
<dbReference type="EMBL" id="JACEIK010002541">
    <property type="protein sequence ID" value="MCD9637697.1"/>
    <property type="molecule type" value="Genomic_DNA"/>
</dbReference>